<dbReference type="OrthoDB" id="3439209at2759"/>
<proteinExistence type="predicted"/>
<evidence type="ECO:0000313" key="3">
    <source>
        <dbReference type="Proteomes" id="UP000190776"/>
    </source>
</evidence>
<name>A0A1S8B5B4_9PEZI</name>
<protein>
    <recommendedName>
        <fullName evidence="4">Myb-like domain-containing protein</fullName>
    </recommendedName>
</protein>
<feature type="compositionally biased region" description="Polar residues" evidence="1">
    <location>
        <begin position="225"/>
        <end position="234"/>
    </location>
</feature>
<organism evidence="2 3">
    <name type="scientific">Diplodia seriata</name>
    <dbReference type="NCBI Taxonomy" id="420778"/>
    <lineage>
        <taxon>Eukaryota</taxon>
        <taxon>Fungi</taxon>
        <taxon>Dikarya</taxon>
        <taxon>Ascomycota</taxon>
        <taxon>Pezizomycotina</taxon>
        <taxon>Dothideomycetes</taxon>
        <taxon>Dothideomycetes incertae sedis</taxon>
        <taxon>Botryosphaeriales</taxon>
        <taxon>Botryosphaeriaceae</taxon>
        <taxon>Diplodia</taxon>
    </lineage>
</organism>
<comment type="caution">
    <text evidence="2">The sequence shown here is derived from an EMBL/GenBank/DDBJ whole genome shotgun (WGS) entry which is preliminary data.</text>
</comment>
<feature type="region of interest" description="Disordered" evidence="1">
    <location>
        <begin position="159"/>
        <end position="261"/>
    </location>
</feature>
<evidence type="ECO:0000256" key="1">
    <source>
        <dbReference type="SAM" id="MobiDB-lite"/>
    </source>
</evidence>
<sequence>MPFGTQMSNITSCSQAWTGLPLAAPRSFDDPSWELLNQVDQYPSRPAQSYAPSQSDSSMKYHGLPFLAPATTQPASSAPELQLSTQMQAKRAPCHGTWYEADPSWPEWATLGLSCSSDSELSSLVSPRSQCGGAQAQLDHKSVWNVNTGSAASADVAPMSGMAHAQTSPAAANTDESSLCSCHPGEQQQAPDINNPGNSATYSQRTLRSHVQSNSNGHHLATTLPRETTATSGHHANHAEWPTPASPRRRDDDGYTRAMNGKRAREDDLLVQWKKAGMSYRQIREKGGFSEAESTLRGRYRTLTKRREERVRRPLWTQTDVSKPTHSFHDALRADGLTDGCTQVRLLREGVNMHVAAALYPGTDAEEVDVDETEVDANKVPWKKVAAYIWQNGGSYHFGNATCKKRWLKIQGML</sequence>
<reference evidence="2 3" key="1">
    <citation type="submission" date="2017-01" db="EMBL/GenBank/DDBJ databases">
        <title>Draft genome sequence of Diplodia seriata F98.1, a fungal species involved in grapevine trunk diseases.</title>
        <authorList>
            <person name="Robert-Siegwald G."/>
            <person name="Vallet J."/>
            <person name="Abou-Mansour E."/>
            <person name="Xu J."/>
            <person name="Rey P."/>
            <person name="Bertsch C."/>
            <person name="Rego C."/>
            <person name="Larignon P."/>
            <person name="Fontaine F."/>
            <person name="Lebrun M.-H."/>
        </authorList>
    </citation>
    <scope>NUCLEOTIDE SEQUENCE [LARGE SCALE GENOMIC DNA]</scope>
    <source>
        <strain evidence="2 3">F98.1</strain>
    </source>
</reference>
<evidence type="ECO:0000313" key="2">
    <source>
        <dbReference type="EMBL" id="OMP82351.1"/>
    </source>
</evidence>
<feature type="compositionally biased region" description="Polar residues" evidence="1">
    <location>
        <begin position="165"/>
        <end position="217"/>
    </location>
</feature>
<feature type="compositionally biased region" description="Polar residues" evidence="1">
    <location>
        <begin position="44"/>
        <end position="58"/>
    </location>
</feature>
<dbReference type="AlphaFoldDB" id="A0A1S8B5B4"/>
<dbReference type="EMBL" id="MSZU01000114">
    <property type="protein sequence ID" value="OMP82351.1"/>
    <property type="molecule type" value="Genomic_DNA"/>
</dbReference>
<dbReference type="STRING" id="420778.A0A1S8B5B4"/>
<dbReference type="Proteomes" id="UP000190776">
    <property type="component" value="Unassembled WGS sequence"/>
</dbReference>
<evidence type="ECO:0008006" key="4">
    <source>
        <dbReference type="Google" id="ProtNLM"/>
    </source>
</evidence>
<gene>
    <name evidence="2" type="ORF">BK809_0006661</name>
</gene>
<feature type="region of interest" description="Disordered" evidence="1">
    <location>
        <begin position="44"/>
        <end position="64"/>
    </location>
</feature>
<accession>A0A1S8B5B4</accession>